<dbReference type="Gene3D" id="2.40.128.340">
    <property type="match status" value="1"/>
</dbReference>
<dbReference type="PANTHER" id="PTHR39431">
    <property type="entry name" value="FRPA/C-RELATED PROTEIN"/>
    <property type="match status" value="1"/>
</dbReference>
<dbReference type="InterPro" id="IPR028994">
    <property type="entry name" value="Integrin_alpha_N"/>
</dbReference>
<evidence type="ECO:0000313" key="4">
    <source>
        <dbReference type="Proteomes" id="UP000199103"/>
    </source>
</evidence>
<evidence type="ECO:0000313" key="3">
    <source>
        <dbReference type="EMBL" id="SDS72447.1"/>
    </source>
</evidence>
<dbReference type="Pfam" id="PF13517">
    <property type="entry name" value="FG-GAP_3"/>
    <property type="match status" value="1"/>
</dbReference>
<keyword evidence="4" id="KW-1185">Reference proteome</keyword>
<proteinExistence type="predicted"/>
<sequence length="341" mass="37952">MRRLRTSAAAALVGALVVTAGIAAPAQAEVVTEKITWGQRGDVPVAADYTGDGVTDLAVYRRSTDQWYIRGVEGSTHLGILRDDNPVPADYDGDGKADVAIAREADGKLQWYIIYSSTGRKVRIDYGLSHWEKEDSDGQTEFRRWTRDDVPVPGDYNGDGRDEPAFVRIRAEHASLDIYSATDEHLTWFSSSTDGHTAWGVSYQRTQPESGRSWVDTPAPADYNGDGKTDIAIWRDCSMDGKVDSSPRCSNDKWLWKIKDQPGIVFAGGDQLVPADYAGVRKDVPAAFRQWARQWLVLDRDPVTIGADGYLAQPGNYRGDDRIDMAVFRKATAEWTLRWEE</sequence>
<evidence type="ECO:0000256" key="1">
    <source>
        <dbReference type="ARBA" id="ARBA00022729"/>
    </source>
</evidence>
<gene>
    <name evidence="3" type="ORF">SAMN04489812_2810</name>
</gene>
<evidence type="ECO:0000256" key="2">
    <source>
        <dbReference type="SAM" id="SignalP"/>
    </source>
</evidence>
<keyword evidence="1 2" id="KW-0732">Signal</keyword>
<dbReference type="EMBL" id="LT629772">
    <property type="protein sequence ID" value="SDS72447.1"/>
    <property type="molecule type" value="Genomic_DNA"/>
</dbReference>
<dbReference type="AlphaFoldDB" id="A0A1H1UIU4"/>
<dbReference type="SUPFAM" id="SSF69318">
    <property type="entry name" value="Integrin alpha N-terminal domain"/>
    <property type="match status" value="1"/>
</dbReference>
<dbReference type="OrthoDB" id="159306at2"/>
<dbReference type="Proteomes" id="UP000199103">
    <property type="component" value="Chromosome I"/>
</dbReference>
<name>A0A1H1UIU4_9ACTN</name>
<reference evidence="3 4" key="1">
    <citation type="submission" date="2016-10" db="EMBL/GenBank/DDBJ databases">
        <authorList>
            <person name="de Groot N.N."/>
        </authorList>
    </citation>
    <scope>NUCLEOTIDE SEQUENCE [LARGE SCALE GENOMIC DNA]</scope>
    <source>
        <strain evidence="3 4">DSM 21800</strain>
    </source>
</reference>
<accession>A0A1H1UIU4</accession>
<dbReference type="RefSeq" id="WP_157683452.1">
    <property type="nucleotide sequence ID" value="NZ_LT629772.1"/>
</dbReference>
<organism evidence="3 4">
    <name type="scientific">Microlunatus soli</name>
    <dbReference type="NCBI Taxonomy" id="630515"/>
    <lineage>
        <taxon>Bacteria</taxon>
        <taxon>Bacillati</taxon>
        <taxon>Actinomycetota</taxon>
        <taxon>Actinomycetes</taxon>
        <taxon>Propionibacteriales</taxon>
        <taxon>Propionibacteriaceae</taxon>
        <taxon>Microlunatus</taxon>
    </lineage>
</organism>
<dbReference type="InterPro" id="IPR013517">
    <property type="entry name" value="FG-GAP"/>
</dbReference>
<feature type="chain" id="PRO_5009262284" evidence="2">
    <location>
        <begin position="29"/>
        <end position="341"/>
    </location>
</feature>
<protein>
    <submittedName>
        <fullName evidence="3">Repeat domain-containing protein</fullName>
    </submittedName>
</protein>
<feature type="signal peptide" evidence="2">
    <location>
        <begin position="1"/>
        <end position="28"/>
    </location>
</feature>
<dbReference type="PANTHER" id="PTHR39431:SF1">
    <property type="entry name" value="FRPA_C-RELATED PROTEIN"/>
    <property type="match status" value="1"/>
</dbReference>